<accession>A0A967C6S3</accession>
<dbReference type="EMBL" id="JAAQPH010000005">
    <property type="protein sequence ID" value="NIA68591.1"/>
    <property type="molecule type" value="Genomic_DNA"/>
</dbReference>
<protein>
    <submittedName>
        <fullName evidence="2">Uncharacterized protein</fullName>
    </submittedName>
</protein>
<dbReference type="Proteomes" id="UP000761264">
    <property type="component" value="Unassembled WGS sequence"/>
</dbReference>
<name>A0A967C6S3_9PROT</name>
<organism evidence="2 3">
    <name type="scientific">Pelagibius litoralis</name>
    <dbReference type="NCBI Taxonomy" id="374515"/>
    <lineage>
        <taxon>Bacteria</taxon>
        <taxon>Pseudomonadati</taxon>
        <taxon>Pseudomonadota</taxon>
        <taxon>Alphaproteobacteria</taxon>
        <taxon>Rhodospirillales</taxon>
        <taxon>Rhodovibrionaceae</taxon>
        <taxon>Pelagibius</taxon>
    </lineage>
</organism>
<evidence type="ECO:0000256" key="1">
    <source>
        <dbReference type="SAM" id="SignalP"/>
    </source>
</evidence>
<feature type="chain" id="PRO_5037397751" evidence="1">
    <location>
        <begin position="42"/>
        <end position="145"/>
    </location>
</feature>
<proteinExistence type="predicted"/>
<evidence type="ECO:0000313" key="3">
    <source>
        <dbReference type="Proteomes" id="UP000761264"/>
    </source>
</evidence>
<gene>
    <name evidence="2" type="ORF">HBA54_08305</name>
</gene>
<evidence type="ECO:0000313" key="2">
    <source>
        <dbReference type="EMBL" id="NIA68591.1"/>
    </source>
</evidence>
<comment type="caution">
    <text evidence="2">The sequence shown here is derived from an EMBL/GenBank/DDBJ whole genome shotgun (WGS) entry which is preliminary data.</text>
</comment>
<dbReference type="RefSeq" id="WP_167223339.1">
    <property type="nucleotide sequence ID" value="NZ_JAAQPH010000005.1"/>
</dbReference>
<reference evidence="2" key="1">
    <citation type="submission" date="2020-03" db="EMBL/GenBank/DDBJ databases">
        <title>Genome of Pelagibius litoralis DSM 21314T.</title>
        <authorList>
            <person name="Wang G."/>
        </authorList>
    </citation>
    <scope>NUCLEOTIDE SEQUENCE</scope>
    <source>
        <strain evidence="2">DSM 21314</strain>
    </source>
</reference>
<feature type="signal peptide" evidence="1">
    <location>
        <begin position="1"/>
        <end position="41"/>
    </location>
</feature>
<dbReference type="AlphaFoldDB" id="A0A967C6S3"/>
<keyword evidence="3" id="KW-1185">Reference proteome</keyword>
<keyword evidence="1" id="KW-0732">Signal</keyword>
<sequence>MQRYSLVASCRAKMLVTRTLLATATLALGLFAGTAAISVEAAAQDRDLLRLRDQLRDCRGDACVPLREEMMSQLRRQLESCSGGQCDQQQERLRLHEQVRDCHAAGGGRTCRQLRMQERDEIRPRYFYGRGQGQGRGMGGGGMGN</sequence>